<dbReference type="CDD" id="cd06170">
    <property type="entry name" value="LuxR_C_like"/>
    <property type="match status" value="1"/>
</dbReference>
<dbReference type="PANTHER" id="PTHR43214">
    <property type="entry name" value="TWO-COMPONENT RESPONSE REGULATOR"/>
    <property type="match status" value="1"/>
</dbReference>
<reference evidence="8 9" key="1">
    <citation type="journal article" date="2019" name="Nat. Microbiol.">
        <title>Mediterranean grassland soil C-N compound turnover is dependent on rainfall and depth, and is mediated by genomically divergent microorganisms.</title>
        <authorList>
            <person name="Diamond S."/>
            <person name="Andeer P.F."/>
            <person name="Li Z."/>
            <person name="Crits-Christoph A."/>
            <person name="Burstein D."/>
            <person name="Anantharaman K."/>
            <person name="Lane K.R."/>
            <person name="Thomas B.C."/>
            <person name="Pan C."/>
            <person name="Northen T.R."/>
            <person name="Banfield J.F."/>
        </authorList>
    </citation>
    <scope>NUCLEOTIDE SEQUENCE [LARGE SCALE GENOMIC DNA]</scope>
    <source>
        <strain evidence="8">NP_3</strain>
    </source>
</reference>
<dbReference type="Pfam" id="PF00196">
    <property type="entry name" value="GerE"/>
    <property type="match status" value="1"/>
</dbReference>
<comment type="caution">
    <text evidence="8">The sequence shown here is derived from an EMBL/GenBank/DDBJ whole genome shotgun (WGS) entry which is preliminary data.</text>
</comment>
<dbReference type="Pfam" id="PF00072">
    <property type="entry name" value="Response_reg"/>
    <property type="match status" value="1"/>
</dbReference>
<dbReference type="GO" id="GO:0006355">
    <property type="term" value="P:regulation of DNA-templated transcription"/>
    <property type="evidence" value="ECO:0007669"/>
    <property type="project" value="InterPro"/>
</dbReference>
<dbReference type="CDD" id="cd17535">
    <property type="entry name" value="REC_NarL-like"/>
    <property type="match status" value="1"/>
</dbReference>
<dbReference type="SUPFAM" id="SSF52172">
    <property type="entry name" value="CheY-like"/>
    <property type="match status" value="1"/>
</dbReference>
<dbReference type="SUPFAM" id="SSF46894">
    <property type="entry name" value="C-terminal effector domain of the bipartite response regulators"/>
    <property type="match status" value="1"/>
</dbReference>
<evidence type="ECO:0000256" key="2">
    <source>
        <dbReference type="ARBA" id="ARBA00023015"/>
    </source>
</evidence>
<keyword evidence="1" id="KW-0597">Phosphoprotein</keyword>
<dbReference type="PROSITE" id="PS50110">
    <property type="entry name" value="RESPONSE_REGULATORY"/>
    <property type="match status" value="1"/>
</dbReference>
<keyword evidence="3" id="KW-0238">DNA-binding</keyword>
<dbReference type="SMART" id="SM00421">
    <property type="entry name" value="HTH_LUXR"/>
    <property type="match status" value="1"/>
</dbReference>
<evidence type="ECO:0000259" key="7">
    <source>
        <dbReference type="PROSITE" id="PS50110"/>
    </source>
</evidence>
<evidence type="ECO:0000256" key="1">
    <source>
        <dbReference type="ARBA" id="ARBA00022553"/>
    </source>
</evidence>
<sequence length="237" mass="25347">MSSQLSEPDIRGNGLSANGARVRVLAADPHPITLWGLQRVLQSDPALELVGAYGTGKEALDALEHCASLHPLVLITEVTLPDMSGVELCRAIKRSAPDADVLVLTACDDNASILGAVGAGVSGYVLKDITPENLLRAIHAVRRGQTLVHPGIARRMLDRLARISSDGNGGLVLGEELTEREAEILAEVAKGLSNKEIARKLYISESTVKSRLRTIFGKLDVRARTQAAAYAIRRGYV</sequence>
<dbReference type="InterPro" id="IPR016032">
    <property type="entry name" value="Sig_transdc_resp-reg_C-effctor"/>
</dbReference>
<dbReference type="GO" id="GO:0003677">
    <property type="term" value="F:DNA binding"/>
    <property type="evidence" value="ECO:0007669"/>
    <property type="project" value="UniProtKB-KW"/>
</dbReference>
<name>A0A537JY28_9BACT</name>
<evidence type="ECO:0000256" key="4">
    <source>
        <dbReference type="ARBA" id="ARBA00023163"/>
    </source>
</evidence>
<comment type="caution">
    <text evidence="5">Lacks conserved residue(s) required for the propagation of feature annotation.</text>
</comment>
<dbReference type="PRINTS" id="PR00038">
    <property type="entry name" value="HTHLUXR"/>
</dbReference>
<dbReference type="InterPro" id="IPR011006">
    <property type="entry name" value="CheY-like_superfamily"/>
</dbReference>
<keyword evidence="4" id="KW-0804">Transcription</keyword>
<keyword evidence="2" id="KW-0805">Transcription regulation</keyword>
<dbReference type="AlphaFoldDB" id="A0A537JY28"/>
<dbReference type="Gene3D" id="3.40.50.2300">
    <property type="match status" value="1"/>
</dbReference>
<feature type="domain" description="Response regulatory" evidence="7">
    <location>
        <begin position="23"/>
        <end position="142"/>
    </location>
</feature>
<dbReference type="Proteomes" id="UP000318509">
    <property type="component" value="Unassembled WGS sequence"/>
</dbReference>
<protein>
    <submittedName>
        <fullName evidence="8">Response regulator transcription factor</fullName>
    </submittedName>
</protein>
<dbReference type="PANTHER" id="PTHR43214:SF24">
    <property type="entry name" value="TRANSCRIPTIONAL REGULATORY PROTEIN NARL-RELATED"/>
    <property type="match status" value="1"/>
</dbReference>
<gene>
    <name evidence="8" type="ORF">E6H00_12670</name>
</gene>
<proteinExistence type="predicted"/>
<dbReference type="InterPro" id="IPR000792">
    <property type="entry name" value="Tscrpt_reg_LuxR_C"/>
</dbReference>
<dbReference type="SMART" id="SM00448">
    <property type="entry name" value="REC"/>
    <property type="match status" value="1"/>
</dbReference>
<dbReference type="EMBL" id="VBAK01000140">
    <property type="protein sequence ID" value="TMI88404.1"/>
    <property type="molecule type" value="Genomic_DNA"/>
</dbReference>
<evidence type="ECO:0000259" key="6">
    <source>
        <dbReference type="PROSITE" id="PS50043"/>
    </source>
</evidence>
<dbReference type="InterPro" id="IPR039420">
    <property type="entry name" value="WalR-like"/>
</dbReference>
<dbReference type="GO" id="GO:0000160">
    <property type="term" value="P:phosphorelay signal transduction system"/>
    <property type="evidence" value="ECO:0007669"/>
    <property type="project" value="InterPro"/>
</dbReference>
<dbReference type="InterPro" id="IPR001789">
    <property type="entry name" value="Sig_transdc_resp-reg_receiver"/>
</dbReference>
<evidence type="ECO:0000256" key="5">
    <source>
        <dbReference type="PROSITE-ProRule" id="PRU00169"/>
    </source>
</evidence>
<evidence type="ECO:0000256" key="3">
    <source>
        <dbReference type="ARBA" id="ARBA00023125"/>
    </source>
</evidence>
<organism evidence="8 9">
    <name type="scientific">Candidatus Segetimicrobium genomatis</name>
    <dbReference type="NCBI Taxonomy" id="2569760"/>
    <lineage>
        <taxon>Bacteria</taxon>
        <taxon>Bacillati</taxon>
        <taxon>Candidatus Sysuimicrobiota</taxon>
        <taxon>Candidatus Sysuimicrobiia</taxon>
        <taxon>Candidatus Sysuimicrobiales</taxon>
        <taxon>Candidatus Segetimicrobiaceae</taxon>
        <taxon>Candidatus Segetimicrobium</taxon>
    </lineage>
</organism>
<evidence type="ECO:0000313" key="9">
    <source>
        <dbReference type="Proteomes" id="UP000318509"/>
    </source>
</evidence>
<dbReference type="InterPro" id="IPR058245">
    <property type="entry name" value="NreC/VraR/RcsB-like_REC"/>
</dbReference>
<evidence type="ECO:0000313" key="8">
    <source>
        <dbReference type="EMBL" id="TMI88404.1"/>
    </source>
</evidence>
<dbReference type="PROSITE" id="PS50043">
    <property type="entry name" value="HTH_LUXR_2"/>
    <property type="match status" value="1"/>
</dbReference>
<feature type="domain" description="HTH luxR-type" evidence="6">
    <location>
        <begin position="170"/>
        <end position="235"/>
    </location>
</feature>
<accession>A0A537JY28</accession>